<dbReference type="PANTHER" id="PTHR43113">
    <property type="entry name" value="NUCLEOSIDE-DIPHOSPHATE-SUGAR EPIMERASE"/>
    <property type="match status" value="1"/>
</dbReference>
<dbReference type="GO" id="GO:0008935">
    <property type="term" value="F:1,4-dihydroxy-2-naphthoyl-CoA synthase activity"/>
    <property type="evidence" value="ECO:0007669"/>
    <property type="project" value="UniProtKB-UniRule"/>
</dbReference>
<evidence type="ECO:0000313" key="5">
    <source>
        <dbReference type="Proteomes" id="UP000237889"/>
    </source>
</evidence>
<feature type="binding site" description="in other chain" evidence="3">
    <location>
        <position position="144"/>
    </location>
    <ligand>
        <name>substrate</name>
        <note>ligand shared between two neighboring subunits</note>
    </ligand>
</feature>
<dbReference type="InterPro" id="IPR014748">
    <property type="entry name" value="Enoyl-CoA_hydra_C"/>
</dbReference>
<dbReference type="InterPro" id="IPR017623">
    <property type="entry name" value="Keto-benzo_CoA_Hydrolase"/>
</dbReference>
<dbReference type="AlphaFoldDB" id="A0A2S0ND69"/>
<evidence type="ECO:0000313" key="4">
    <source>
        <dbReference type="EMBL" id="AVO45881.1"/>
    </source>
</evidence>
<dbReference type="UniPathway" id="UPA00079"/>
<accession>A0A2S0ND69</accession>
<evidence type="ECO:0000256" key="1">
    <source>
        <dbReference type="ARBA" id="ARBA00000177"/>
    </source>
</evidence>
<dbReference type="CDD" id="cd06558">
    <property type="entry name" value="crotonase-like"/>
    <property type="match status" value="1"/>
</dbReference>
<dbReference type="Pfam" id="PF00378">
    <property type="entry name" value="ECH_1"/>
    <property type="match status" value="1"/>
</dbReference>
<dbReference type="InterPro" id="IPR029045">
    <property type="entry name" value="ClpP/crotonase-like_dom_sf"/>
</dbReference>
<organism evidence="4 5">
    <name type="scientific">Phreatobacter cathodiphilus</name>
    <dbReference type="NCBI Taxonomy" id="1868589"/>
    <lineage>
        <taxon>Bacteria</taxon>
        <taxon>Pseudomonadati</taxon>
        <taxon>Pseudomonadota</taxon>
        <taxon>Alphaproteobacteria</taxon>
        <taxon>Hyphomicrobiales</taxon>
        <taxon>Phreatobacteraceae</taxon>
        <taxon>Phreatobacter</taxon>
    </lineage>
</organism>
<dbReference type="Proteomes" id="UP000237889">
    <property type="component" value="Chromosome"/>
</dbReference>
<dbReference type="InterPro" id="IPR010198">
    <property type="entry name" value="DHNA-CoA_synthase_MenB"/>
</dbReference>
<dbReference type="GO" id="GO:0009234">
    <property type="term" value="P:menaquinone biosynthetic process"/>
    <property type="evidence" value="ECO:0007669"/>
    <property type="project" value="UniProtKB-UniRule"/>
</dbReference>
<dbReference type="PANTHER" id="PTHR43113:SF1">
    <property type="entry name" value="1,4-DIHYDROXY-2-NAPHTHOYL-COA SYNTHASE, PEROXISOMAL"/>
    <property type="match status" value="1"/>
</dbReference>
<protein>
    <recommendedName>
        <fullName evidence="3">1,4-dihydroxy-2-naphthoyl-CoA synthase</fullName>
        <shortName evidence="3">DHNA-CoA synthase</shortName>
        <ecNumber evidence="3">4.1.3.36</ecNumber>
    </recommendedName>
</protein>
<comment type="caution">
    <text evidence="3">Lacks conserved residue(s) required for the propagation of feature annotation.</text>
</comment>
<keyword evidence="2 3" id="KW-0456">Lyase</keyword>
<dbReference type="InterPro" id="IPR018376">
    <property type="entry name" value="Enoyl-CoA_hyd/isom_CS"/>
</dbReference>
<reference evidence="4 5" key="1">
    <citation type="submission" date="2018-03" db="EMBL/GenBank/DDBJ databases">
        <title>Genome sequencing of Phreatobacter sp.</title>
        <authorList>
            <person name="Kim S.-J."/>
            <person name="Heo J."/>
            <person name="Kwon S.-W."/>
        </authorList>
    </citation>
    <scope>NUCLEOTIDE SEQUENCE [LARGE SCALE GENOMIC DNA]</scope>
    <source>
        <strain evidence="4 5">S-12</strain>
    </source>
</reference>
<dbReference type="InterPro" id="IPR001753">
    <property type="entry name" value="Enoyl-CoA_hydra/iso"/>
</dbReference>
<dbReference type="Gene3D" id="1.10.12.10">
    <property type="entry name" value="Lyase 2-enoyl-coa Hydratase, Chain A, domain 2"/>
    <property type="match status" value="1"/>
</dbReference>
<dbReference type="HAMAP" id="MF_01934">
    <property type="entry name" value="MenB"/>
    <property type="match status" value="1"/>
</dbReference>
<keyword evidence="5" id="KW-1185">Reference proteome</keyword>
<dbReference type="GO" id="GO:0016787">
    <property type="term" value="F:hydrolase activity"/>
    <property type="evidence" value="ECO:0007669"/>
    <property type="project" value="UniProtKB-KW"/>
</dbReference>
<comment type="function">
    <text evidence="3">Converts o-succinylbenzoyl-CoA (OSB-CoA) to 1,4-dihydroxy-2-naphthoyl-CoA (DHNA-CoA).</text>
</comment>
<dbReference type="EC" id="4.1.3.36" evidence="3"/>
<comment type="catalytic activity">
    <reaction evidence="1 3">
        <text>2-succinylbenzoyl-CoA + H(+) = 1,4-dihydroxy-2-naphthoyl-CoA + H2O</text>
        <dbReference type="Rhea" id="RHEA:26562"/>
        <dbReference type="ChEBI" id="CHEBI:15377"/>
        <dbReference type="ChEBI" id="CHEBI:15378"/>
        <dbReference type="ChEBI" id="CHEBI:57364"/>
        <dbReference type="ChEBI" id="CHEBI:58897"/>
        <dbReference type="EC" id="4.1.3.36"/>
    </reaction>
</comment>
<dbReference type="UniPathway" id="UPA01057">
    <property type="reaction ID" value="UER00167"/>
</dbReference>
<comment type="pathway">
    <text evidence="3">Quinol/quinone metabolism; menaquinone biosynthesis.</text>
</comment>
<feature type="binding site" evidence="3">
    <location>
        <position position="241"/>
    </location>
    <ligand>
        <name>substrate</name>
        <note>ligand shared between two neighboring subunits</note>
    </ligand>
</feature>
<feature type="binding site" description="in other chain" evidence="3">
    <location>
        <begin position="70"/>
        <end position="74"/>
    </location>
    <ligand>
        <name>substrate</name>
        <note>ligand shared between two neighboring subunits</note>
    </ligand>
</feature>
<keyword evidence="3" id="KW-0474">Menaquinone biosynthesis</keyword>
<dbReference type="SUPFAM" id="SSF52096">
    <property type="entry name" value="ClpP/crotonase"/>
    <property type="match status" value="1"/>
</dbReference>
<name>A0A2S0ND69_9HYPH</name>
<dbReference type="Gene3D" id="3.90.226.10">
    <property type="entry name" value="2-enoyl-CoA Hydratase, Chain A, domain 1"/>
    <property type="match status" value="1"/>
</dbReference>
<proteinExistence type="inferred from homology"/>
<gene>
    <name evidence="4" type="primary">badI</name>
    <name evidence="3" type="synonym">menB</name>
    <name evidence="4" type="ORF">C6569_12835</name>
</gene>
<dbReference type="RefSeq" id="WP_106749222.1">
    <property type="nucleotide sequence ID" value="NZ_CP027668.1"/>
</dbReference>
<feature type="site" description="Important for catalysis" evidence="3">
    <location>
        <position position="241"/>
    </location>
</feature>
<comment type="similarity">
    <text evidence="3">Belongs to the enoyl-CoA hydratase/isomerase family. MenB subfamily.</text>
</comment>
<evidence type="ECO:0000256" key="3">
    <source>
        <dbReference type="HAMAP-Rule" id="MF_01934"/>
    </source>
</evidence>
<dbReference type="OrthoDB" id="9781757at2"/>
<sequence>MSAEPAAYTDILYTERPDGVAFITINRPDRYNAFRGRTVEELIDAFQRAGWNRDVGVIVLSGAGDKAFCTGGDQGAHDGQYDGRGTIGLPIEELQALIRDVPKPVIARVQGFAIGGGNVLATLCDLTIASERAQFGQVGPKVGSVDPGFGTAYLARVVGEKKAREIWYLCRRYTADEAERMGLANCVVPHDELDAEVDRWCAEIMEKSPTALSIAKRSFNADSENIRGIGSLGMQALSLYYDTDESKEGGKAFREKRKPDFRRRG</sequence>
<feature type="binding site" description="in other chain" evidence="3">
    <location>
        <begin position="112"/>
        <end position="116"/>
    </location>
    <ligand>
        <name>substrate</name>
        <note>ligand shared between two neighboring subunits</note>
    </ligand>
</feature>
<dbReference type="GO" id="GO:0005829">
    <property type="term" value="C:cytosol"/>
    <property type="evidence" value="ECO:0007669"/>
    <property type="project" value="TreeGrafter"/>
</dbReference>
<dbReference type="KEGG" id="phr:C6569_12835"/>
<dbReference type="PROSITE" id="PS00166">
    <property type="entry name" value="ENOYL_COA_HYDRATASE"/>
    <property type="match status" value="1"/>
</dbReference>
<evidence type="ECO:0000256" key="2">
    <source>
        <dbReference type="ARBA" id="ARBA00023239"/>
    </source>
</evidence>
<keyword evidence="4" id="KW-0378">Hydrolase</keyword>
<comment type="pathway">
    <text evidence="3">Quinol/quinone metabolism; 1,4-dihydroxy-2-naphthoate biosynthesis; 1,4-dihydroxy-2-naphthoate from chorismate: step 6/7.</text>
</comment>
<dbReference type="EMBL" id="CP027668">
    <property type="protein sequence ID" value="AVO45881.1"/>
    <property type="molecule type" value="Genomic_DNA"/>
</dbReference>
<dbReference type="NCBIfam" id="TIGR03210">
    <property type="entry name" value="badI"/>
    <property type="match status" value="1"/>
</dbReference>
<feature type="binding site" evidence="3">
    <location>
        <position position="256"/>
    </location>
    <ligand>
        <name>substrate</name>
        <note>ligand shared between two neighboring subunits</note>
    </ligand>
</feature>